<accession>A0AA43TVB7</accession>
<feature type="domain" description="Origin recognition complex subunit 5 C-terminal" evidence="9">
    <location>
        <begin position="345"/>
        <end position="489"/>
    </location>
</feature>
<dbReference type="GO" id="GO:0006270">
    <property type="term" value="P:DNA replication initiation"/>
    <property type="evidence" value="ECO:0007669"/>
    <property type="project" value="TreeGrafter"/>
</dbReference>
<evidence type="ECO:0000256" key="4">
    <source>
        <dbReference type="ARBA" id="ARBA00022741"/>
    </source>
</evidence>
<feature type="domain" description="ORC5 lid" evidence="10">
    <location>
        <begin position="244"/>
        <end position="306"/>
    </location>
</feature>
<dbReference type="GO" id="GO:0005664">
    <property type="term" value="C:nuclear origin of replication recognition complex"/>
    <property type="evidence" value="ECO:0007669"/>
    <property type="project" value="TreeGrafter"/>
</dbReference>
<comment type="subcellular location">
    <subcellularLocation>
        <location evidence="1">Nucleus</location>
    </subcellularLocation>
</comment>
<dbReference type="InterPro" id="IPR041664">
    <property type="entry name" value="AAA_16"/>
</dbReference>
<evidence type="ECO:0000259" key="10">
    <source>
        <dbReference type="Pfam" id="PF21639"/>
    </source>
</evidence>
<comment type="caution">
    <text evidence="11">The sequence shown here is derived from an EMBL/GenBank/DDBJ whole genome shotgun (WGS) entry which is preliminary data.</text>
</comment>
<organism evidence="11 12">
    <name type="scientific">Ramalina farinacea</name>
    <dbReference type="NCBI Taxonomy" id="258253"/>
    <lineage>
        <taxon>Eukaryota</taxon>
        <taxon>Fungi</taxon>
        <taxon>Dikarya</taxon>
        <taxon>Ascomycota</taxon>
        <taxon>Pezizomycotina</taxon>
        <taxon>Lecanoromycetes</taxon>
        <taxon>OSLEUM clade</taxon>
        <taxon>Lecanoromycetidae</taxon>
        <taxon>Lecanorales</taxon>
        <taxon>Lecanorineae</taxon>
        <taxon>Ramalinaceae</taxon>
        <taxon>Ramalina</taxon>
    </lineage>
</organism>
<reference evidence="11" key="1">
    <citation type="journal article" date="2023" name="Genome Biol. Evol.">
        <title>First Whole Genome Sequence and Flow Cytometry Genome Size Data for the Lichen-Forming Fungus Ramalina farinacea (Ascomycota).</title>
        <authorList>
            <person name="Llewellyn T."/>
            <person name="Mian S."/>
            <person name="Hill R."/>
            <person name="Leitch I.J."/>
            <person name="Gaya E."/>
        </authorList>
    </citation>
    <scope>NUCLEOTIDE SEQUENCE</scope>
    <source>
        <strain evidence="11">LIQ254RAFAR</strain>
    </source>
</reference>
<evidence type="ECO:0000259" key="9">
    <source>
        <dbReference type="Pfam" id="PF14630"/>
    </source>
</evidence>
<evidence type="ECO:0000313" key="11">
    <source>
        <dbReference type="EMBL" id="MDI1489209.1"/>
    </source>
</evidence>
<dbReference type="InterPro" id="IPR048866">
    <property type="entry name" value="ORC5_lid"/>
</dbReference>
<evidence type="ECO:0000256" key="7">
    <source>
        <dbReference type="SAM" id="MobiDB-lite"/>
    </source>
</evidence>
<keyword evidence="4" id="KW-0547">Nucleotide-binding</keyword>
<evidence type="ECO:0000256" key="2">
    <source>
        <dbReference type="ARBA" id="ARBA00006269"/>
    </source>
</evidence>
<feature type="domain" description="Orc1-like AAA ATPase" evidence="8">
    <location>
        <begin position="18"/>
        <end position="156"/>
    </location>
</feature>
<evidence type="ECO:0000313" key="12">
    <source>
        <dbReference type="Proteomes" id="UP001161017"/>
    </source>
</evidence>
<dbReference type="PANTHER" id="PTHR12705">
    <property type="entry name" value="ORIGIN RECOGNITION COMPLEX SUBUNIT 5"/>
    <property type="match status" value="1"/>
</dbReference>
<keyword evidence="12" id="KW-1185">Reference proteome</keyword>
<dbReference type="InterPro" id="IPR047088">
    <property type="entry name" value="ORC5_C"/>
</dbReference>
<protein>
    <recommendedName>
        <fullName evidence="13">Origin recognition complex subunit 5</fullName>
    </recommendedName>
</protein>
<dbReference type="EMBL" id="JAPUFD010000009">
    <property type="protein sequence ID" value="MDI1489209.1"/>
    <property type="molecule type" value="Genomic_DNA"/>
</dbReference>
<keyword evidence="3" id="KW-0235">DNA replication</keyword>
<evidence type="ECO:0000256" key="3">
    <source>
        <dbReference type="ARBA" id="ARBA00022705"/>
    </source>
</evidence>
<dbReference type="InterPro" id="IPR020796">
    <property type="entry name" value="ORC5"/>
</dbReference>
<name>A0AA43TVB7_9LECA</name>
<dbReference type="GO" id="GO:0003688">
    <property type="term" value="F:DNA replication origin binding"/>
    <property type="evidence" value="ECO:0007669"/>
    <property type="project" value="TreeGrafter"/>
</dbReference>
<dbReference type="PANTHER" id="PTHR12705:SF0">
    <property type="entry name" value="ORIGIN RECOGNITION COMPLEX SUBUNIT 5"/>
    <property type="match status" value="1"/>
</dbReference>
<sequence>MQGSNLPDELLLRLKDHIYCRDSQIRQLGLLLGSSPHLPKNIVCHGVEATGKSATIKALLPILQKHHAIVNSKECITTRHLLERTVFAVRDARRNGGDETTNSDIDGRCENLAAFVAQLQILLNGKERFILVFDGIDRQREPAPTLLPALARLGEFVSSPPPPSIVFHIPSLTAILITTLPPTSQLHHSSIPHIHFPPYTRDESLLILSHSSFPLSSLSASAKTSSGVSPPPYTYPDTDAQWLWQRYTAHVWDSLAQSAARDIISFRTLCETLWQPFIQPIIDGLYGVRQAQELSKLLVRNRGLLQSEAALVPNVISSQPPPPTDKSSASHKNPTAGGDTTTTLLPSIPSHLLISAYLASYTHTRHDITLFSRSSLSKRRKKGGGTALARGRSGGSNARRKPPRRLLPPQPFPLERLLAIFHAITDEEVRGGTAEVLTQFATLVALRLVGPAGAGAQDVLDPGTKWRCKVGEEFVRGVCRGVGVVWDEYVIE</sequence>
<feature type="region of interest" description="Disordered" evidence="7">
    <location>
        <begin position="314"/>
        <end position="342"/>
    </location>
</feature>
<evidence type="ECO:0000256" key="5">
    <source>
        <dbReference type="ARBA" id="ARBA00022840"/>
    </source>
</evidence>
<evidence type="ECO:0000256" key="6">
    <source>
        <dbReference type="ARBA" id="ARBA00023242"/>
    </source>
</evidence>
<evidence type="ECO:0008006" key="13">
    <source>
        <dbReference type="Google" id="ProtNLM"/>
    </source>
</evidence>
<gene>
    <name evidence="11" type="ORF">OHK93_008487</name>
</gene>
<evidence type="ECO:0000259" key="8">
    <source>
        <dbReference type="Pfam" id="PF13191"/>
    </source>
</evidence>
<evidence type="ECO:0000256" key="1">
    <source>
        <dbReference type="ARBA" id="ARBA00004123"/>
    </source>
</evidence>
<feature type="region of interest" description="Disordered" evidence="7">
    <location>
        <begin position="374"/>
        <end position="409"/>
    </location>
</feature>
<dbReference type="Pfam" id="PF14630">
    <property type="entry name" value="ORC5_C"/>
    <property type="match status" value="1"/>
</dbReference>
<keyword evidence="6" id="KW-0539">Nucleus</keyword>
<dbReference type="AlphaFoldDB" id="A0AA43TVB7"/>
<proteinExistence type="inferred from homology"/>
<dbReference type="Pfam" id="PF13191">
    <property type="entry name" value="AAA_16"/>
    <property type="match status" value="1"/>
</dbReference>
<dbReference type="Proteomes" id="UP001161017">
    <property type="component" value="Unassembled WGS sequence"/>
</dbReference>
<dbReference type="Pfam" id="PF21639">
    <property type="entry name" value="ORC5_lid"/>
    <property type="match status" value="1"/>
</dbReference>
<dbReference type="Gene3D" id="3.40.50.300">
    <property type="entry name" value="P-loop containing nucleotide triphosphate hydrolases"/>
    <property type="match status" value="1"/>
</dbReference>
<keyword evidence="5" id="KW-0067">ATP-binding</keyword>
<dbReference type="InterPro" id="IPR027417">
    <property type="entry name" value="P-loop_NTPase"/>
</dbReference>
<dbReference type="SUPFAM" id="SSF52540">
    <property type="entry name" value="P-loop containing nucleoside triphosphate hydrolases"/>
    <property type="match status" value="1"/>
</dbReference>
<comment type="similarity">
    <text evidence="2">Belongs to the ORC5 family.</text>
</comment>